<sequence length="461" mass="51186">MCETMTQFIGLAEQRSRESSPLASRGNSETRAAPSSSSSRDYVLALHPDPADSLGFRVSCRRLRCYLSFIADGMFLWCVLSPARGVAVDIPGATTAVDWDAPECFGFAHNKVRNFNITTSDNVTLGAWHVLPSKYHMTSGLRHVPANATVPESKYEAAFTQKGVDTVLYLHGNAGNRASPWRIGTYKRLADKFNINIVTVDYRGFGNSGGFPTEEGLKIDAKAVWDWLISRGVRPNQIIVFGHSLGTGVATHLASSLSLAGTPPKTLILEAAYSSIAELLFDYRMLSVVPLLGPFKWFPYLQDRIRERLNEQFDSLAAIEHVTSPTLLIYGTRDSDIPPSHSRRLFHRSVYRRGDNTSAIPLFEAEGVWPRGDGGFTARIVPGEGARFDYIPAKGVKRAKMTLVELDWAHHNNCRYSWVVSNRVEWVIVNGSMIVVYIPYFDITYDIFGEFTGLGPEIGPK</sequence>
<dbReference type="AlphaFoldDB" id="A0A433QPS5"/>
<dbReference type="GO" id="GO:0006660">
    <property type="term" value="P:phosphatidylserine catabolic process"/>
    <property type="evidence" value="ECO:0007669"/>
    <property type="project" value="TreeGrafter"/>
</dbReference>
<dbReference type="GO" id="GO:0005789">
    <property type="term" value="C:endoplasmic reticulum membrane"/>
    <property type="evidence" value="ECO:0007669"/>
    <property type="project" value="TreeGrafter"/>
</dbReference>
<dbReference type="InterPro" id="IPR000073">
    <property type="entry name" value="AB_hydrolase_1"/>
</dbReference>
<evidence type="ECO:0000313" key="4">
    <source>
        <dbReference type="Proteomes" id="UP000274822"/>
    </source>
</evidence>
<proteinExistence type="predicted"/>
<accession>A0A433QPS5</accession>
<reference evidence="3 4" key="1">
    <citation type="journal article" date="2018" name="New Phytol.">
        <title>Phylogenomics of Endogonaceae and evolution of mycorrhizas within Mucoromycota.</title>
        <authorList>
            <person name="Chang Y."/>
            <person name="Desiro A."/>
            <person name="Na H."/>
            <person name="Sandor L."/>
            <person name="Lipzen A."/>
            <person name="Clum A."/>
            <person name="Barry K."/>
            <person name="Grigoriev I.V."/>
            <person name="Martin F.M."/>
            <person name="Stajich J.E."/>
            <person name="Smith M.E."/>
            <person name="Bonito G."/>
            <person name="Spatafora J.W."/>
        </authorList>
    </citation>
    <scope>NUCLEOTIDE SEQUENCE [LARGE SCALE GENOMIC DNA]</scope>
    <source>
        <strain evidence="3 4">AD002</strain>
    </source>
</reference>
<organism evidence="3 4">
    <name type="scientific">Jimgerdemannia flammicorona</name>
    <dbReference type="NCBI Taxonomy" id="994334"/>
    <lineage>
        <taxon>Eukaryota</taxon>
        <taxon>Fungi</taxon>
        <taxon>Fungi incertae sedis</taxon>
        <taxon>Mucoromycota</taxon>
        <taxon>Mucoromycotina</taxon>
        <taxon>Endogonomycetes</taxon>
        <taxon>Endogonales</taxon>
        <taxon>Endogonaceae</taxon>
        <taxon>Jimgerdemannia</taxon>
    </lineage>
</organism>
<dbReference type="Pfam" id="PF12697">
    <property type="entry name" value="Abhydrolase_6"/>
    <property type="match status" value="1"/>
</dbReference>
<evidence type="ECO:0000313" key="3">
    <source>
        <dbReference type="EMBL" id="RUS31793.1"/>
    </source>
</evidence>
<dbReference type="Gene3D" id="3.40.50.1820">
    <property type="entry name" value="alpha/beta hydrolase"/>
    <property type="match status" value="1"/>
</dbReference>
<gene>
    <name evidence="3" type="ORF">BC938DRAFT_477047</name>
</gene>
<evidence type="ECO:0000256" key="1">
    <source>
        <dbReference type="SAM" id="MobiDB-lite"/>
    </source>
</evidence>
<dbReference type="InterPro" id="IPR029058">
    <property type="entry name" value="AB_hydrolase_fold"/>
</dbReference>
<comment type="caution">
    <text evidence="3">The sequence shown here is derived from an EMBL/GenBank/DDBJ whole genome shotgun (WGS) entry which is preliminary data.</text>
</comment>
<dbReference type="EMBL" id="RBNJ01002589">
    <property type="protein sequence ID" value="RUS31793.1"/>
    <property type="molecule type" value="Genomic_DNA"/>
</dbReference>
<feature type="domain" description="AB hydrolase-1" evidence="2">
    <location>
        <begin position="167"/>
        <end position="345"/>
    </location>
</feature>
<dbReference type="PANTHER" id="PTHR12277">
    <property type="entry name" value="ALPHA/BETA HYDROLASE DOMAIN-CONTAINING PROTEIN"/>
    <property type="match status" value="1"/>
</dbReference>
<feature type="compositionally biased region" description="Polar residues" evidence="1">
    <location>
        <begin position="19"/>
        <end position="34"/>
    </location>
</feature>
<keyword evidence="4" id="KW-1185">Reference proteome</keyword>
<dbReference type="GO" id="GO:0052651">
    <property type="term" value="P:monoacylglycerol catabolic process"/>
    <property type="evidence" value="ECO:0007669"/>
    <property type="project" value="TreeGrafter"/>
</dbReference>
<dbReference type="GO" id="GO:0004622">
    <property type="term" value="F:phosphatidylcholine lysophospholipase activity"/>
    <property type="evidence" value="ECO:0007669"/>
    <property type="project" value="TreeGrafter"/>
</dbReference>
<name>A0A433QPS5_9FUNG</name>
<feature type="region of interest" description="Disordered" evidence="1">
    <location>
        <begin position="1"/>
        <end position="36"/>
    </location>
</feature>
<dbReference type="GO" id="GO:0047372">
    <property type="term" value="F:monoacylglycerol lipase activity"/>
    <property type="evidence" value="ECO:0007669"/>
    <property type="project" value="TreeGrafter"/>
</dbReference>
<protein>
    <submittedName>
        <fullName evidence="3">Alpha/Beta hydrolase protein</fullName>
    </submittedName>
</protein>
<dbReference type="Proteomes" id="UP000274822">
    <property type="component" value="Unassembled WGS sequence"/>
</dbReference>
<dbReference type="PANTHER" id="PTHR12277:SF194">
    <property type="entry name" value="FI04476P"/>
    <property type="match status" value="1"/>
</dbReference>
<evidence type="ECO:0000259" key="2">
    <source>
        <dbReference type="Pfam" id="PF12697"/>
    </source>
</evidence>
<dbReference type="SUPFAM" id="SSF53474">
    <property type="entry name" value="alpha/beta-Hydrolases"/>
    <property type="match status" value="1"/>
</dbReference>
<keyword evidence="3" id="KW-0378">Hydrolase</keyword>